<organism evidence="1 2">
    <name type="scientific">Dothistroma septosporum (strain NZE10 / CBS 128990)</name>
    <name type="common">Red band needle blight fungus</name>
    <name type="synonym">Mycosphaerella pini</name>
    <dbReference type="NCBI Taxonomy" id="675120"/>
    <lineage>
        <taxon>Eukaryota</taxon>
        <taxon>Fungi</taxon>
        <taxon>Dikarya</taxon>
        <taxon>Ascomycota</taxon>
        <taxon>Pezizomycotina</taxon>
        <taxon>Dothideomycetes</taxon>
        <taxon>Dothideomycetidae</taxon>
        <taxon>Mycosphaerellales</taxon>
        <taxon>Mycosphaerellaceae</taxon>
        <taxon>Dothistroma</taxon>
    </lineage>
</organism>
<keyword evidence="2" id="KW-1185">Reference proteome</keyword>
<sequence length="216" mass="24734">MDNTDILAQHTGTLIGDKRCEIWDQHHVLPRQPPPRHFVASSPTFAMQLLYHRLLQTIMYANLVNSGLESYITLDNLREMSETNADTVQLTAELHGYVIPLLHKMSLMVDARDTLATKPEHQDIKHDESYQNLVTGVDKLQAIVKRLPTDRIMMCREKIVELIANTMAVDPLRHGSRVGKVVGWQECYISRMHLDSANNDQKHTMEWAPQIMTSAR</sequence>
<accession>N1PLV5</accession>
<protein>
    <submittedName>
        <fullName evidence="1">Uncharacterized protein</fullName>
    </submittedName>
</protein>
<evidence type="ECO:0000313" key="2">
    <source>
        <dbReference type="Proteomes" id="UP000016933"/>
    </source>
</evidence>
<dbReference type="EMBL" id="KB446541">
    <property type="protein sequence ID" value="EME42286.1"/>
    <property type="molecule type" value="Genomic_DNA"/>
</dbReference>
<dbReference type="HOGENOM" id="CLU_1277587_0_0_1"/>
<dbReference type="OMA" id="AMQLLYH"/>
<gene>
    <name evidence="1" type="ORF">DOTSEDRAFT_25911</name>
</gene>
<name>N1PLV5_DOTSN</name>
<dbReference type="OrthoDB" id="10386263at2759"/>
<reference evidence="2" key="1">
    <citation type="journal article" date="2012" name="PLoS Genet.">
        <title>The genomes of the fungal plant pathogens Cladosporium fulvum and Dothistroma septosporum reveal adaptation to different hosts and lifestyles but also signatures of common ancestry.</title>
        <authorList>
            <person name="de Wit P.J.G.M."/>
            <person name="van der Burgt A."/>
            <person name="Oekmen B."/>
            <person name="Stergiopoulos I."/>
            <person name="Abd-Elsalam K.A."/>
            <person name="Aerts A.L."/>
            <person name="Bahkali A.H."/>
            <person name="Beenen H.G."/>
            <person name="Chettri P."/>
            <person name="Cox M.P."/>
            <person name="Datema E."/>
            <person name="de Vries R.P."/>
            <person name="Dhillon B."/>
            <person name="Ganley A.R."/>
            <person name="Griffiths S.A."/>
            <person name="Guo Y."/>
            <person name="Hamelin R.C."/>
            <person name="Henrissat B."/>
            <person name="Kabir M.S."/>
            <person name="Jashni M.K."/>
            <person name="Kema G."/>
            <person name="Klaubauf S."/>
            <person name="Lapidus A."/>
            <person name="Levasseur A."/>
            <person name="Lindquist E."/>
            <person name="Mehrabi R."/>
            <person name="Ohm R.A."/>
            <person name="Owen T.J."/>
            <person name="Salamov A."/>
            <person name="Schwelm A."/>
            <person name="Schijlen E."/>
            <person name="Sun H."/>
            <person name="van den Burg H.A."/>
            <person name="van Ham R.C.H.J."/>
            <person name="Zhang S."/>
            <person name="Goodwin S.B."/>
            <person name="Grigoriev I.V."/>
            <person name="Collemare J."/>
            <person name="Bradshaw R.E."/>
        </authorList>
    </citation>
    <scope>NUCLEOTIDE SEQUENCE [LARGE SCALE GENOMIC DNA]</scope>
    <source>
        <strain evidence="2">NZE10 / CBS 128990</strain>
    </source>
</reference>
<reference evidence="1 2" key="2">
    <citation type="journal article" date="2012" name="PLoS Pathog.">
        <title>Diverse lifestyles and strategies of plant pathogenesis encoded in the genomes of eighteen Dothideomycetes fungi.</title>
        <authorList>
            <person name="Ohm R.A."/>
            <person name="Feau N."/>
            <person name="Henrissat B."/>
            <person name="Schoch C.L."/>
            <person name="Horwitz B.A."/>
            <person name="Barry K.W."/>
            <person name="Condon B.J."/>
            <person name="Copeland A.C."/>
            <person name="Dhillon B."/>
            <person name="Glaser F."/>
            <person name="Hesse C.N."/>
            <person name="Kosti I."/>
            <person name="LaButti K."/>
            <person name="Lindquist E.A."/>
            <person name="Lucas S."/>
            <person name="Salamov A.A."/>
            <person name="Bradshaw R.E."/>
            <person name="Ciuffetti L."/>
            <person name="Hamelin R.C."/>
            <person name="Kema G.H.J."/>
            <person name="Lawrence C."/>
            <person name="Scott J.A."/>
            <person name="Spatafora J.W."/>
            <person name="Turgeon B.G."/>
            <person name="de Wit P.J.G.M."/>
            <person name="Zhong S."/>
            <person name="Goodwin S.B."/>
            <person name="Grigoriev I.V."/>
        </authorList>
    </citation>
    <scope>NUCLEOTIDE SEQUENCE [LARGE SCALE GENOMIC DNA]</scope>
    <source>
        <strain evidence="2">NZE10 / CBS 128990</strain>
    </source>
</reference>
<proteinExistence type="predicted"/>
<dbReference type="Proteomes" id="UP000016933">
    <property type="component" value="Unassembled WGS sequence"/>
</dbReference>
<dbReference type="AlphaFoldDB" id="N1PLV5"/>
<evidence type="ECO:0000313" key="1">
    <source>
        <dbReference type="EMBL" id="EME42286.1"/>
    </source>
</evidence>